<feature type="transmembrane region" description="Helical" evidence="7">
    <location>
        <begin position="229"/>
        <end position="253"/>
    </location>
</feature>
<evidence type="ECO:0000256" key="7">
    <source>
        <dbReference type="SAM" id="Phobius"/>
    </source>
</evidence>
<evidence type="ECO:0000256" key="6">
    <source>
        <dbReference type="ARBA" id="ARBA00023136"/>
    </source>
</evidence>
<dbReference type="Pfam" id="PF02322">
    <property type="entry name" value="Cyt_bd_oxida_II"/>
    <property type="match status" value="1"/>
</dbReference>
<keyword evidence="9" id="KW-1185">Reference proteome</keyword>
<dbReference type="InterPro" id="IPR003317">
    <property type="entry name" value="Cyt-d_oxidase_su2"/>
</dbReference>
<feature type="transmembrane region" description="Helical" evidence="7">
    <location>
        <begin position="306"/>
        <end position="326"/>
    </location>
</feature>
<evidence type="ECO:0000313" key="8">
    <source>
        <dbReference type="EMBL" id="MFD2257258.1"/>
    </source>
</evidence>
<feature type="transmembrane region" description="Helical" evidence="7">
    <location>
        <begin position="196"/>
        <end position="217"/>
    </location>
</feature>
<proteinExistence type="inferred from homology"/>
<dbReference type="RefSeq" id="WP_386820544.1">
    <property type="nucleotide sequence ID" value="NZ_JBHUIT010000024.1"/>
</dbReference>
<evidence type="ECO:0000256" key="2">
    <source>
        <dbReference type="ARBA" id="ARBA00007543"/>
    </source>
</evidence>
<feature type="transmembrane region" description="Helical" evidence="7">
    <location>
        <begin position="117"/>
        <end position="139"/>
    </location>
</feature>
<dbReference type="PANTHER" id="PTHR43141:SF4">
    <property type="entry name" value="CYTOCHROME BD2 SUBUNIT II"/>
    <property type="match status" value="1"/>
</dbReference>
<feature type="transmembrane region" description="Helical" evidence="7">
    <location>
        <begin position="59"/>
        <end position="80"/>
    </location>
</feature>
<keyword evidence="5 7" id="KW-1133">Transmembrane helix</keyword>
<accession>A0ABW5D877</accession>
<evidence type="ECO:0000256" key="5">
    <source>
        <dbReference type="ARBA" id="ARBA00022989"/>
    </source>
</evidence>
<comment type="subcellular location">
    <subcellularLocation>
        <location evidence="1">Cell membrane</location>
        <topology evidence="1">Multi-pass membrane protein</topology>
    </subcellularLocation>
</comment>
<evidence type="ECO:0000256" key="4">
    <source>
        <dbReference type="ARBA" id="ARBA00022692"/>
    </source>
</evidence>
<keyword evidence="4 7" id="KW-0812">Transmembrane</keyword>
<keyword evidence="3" id="KW-1003">Cell membrane</keyword>
<protein>
    <submittedName>
        <fullName evidence="8">Cytochrome d ubiquinol oxidase subunit II</fullName>
    </submittedName>
</protein>
<keyword evidence="6 7" id="KW-0472">Membrane</keyword>
<dbReference type="EMBL" id="JBHUIT010000024">
    <property type="protein sequence ID" value="MFD2257258.1"/>
    <property type="molecule type" value="Genomic_DNA"/>
</dbReference>
<comment type="similarity">
    <text evidence="2">Belongs to the cytochrome ubiquinol oxidase subunit 2 family.</text>
</comment>
<feature type="transmembrane region" description="Helical" evidence="7">
    <location>
        <begin position="265"/>
        <end position="286"/>
    </location>
</feature>
<feature type="transmembrane region" description="Helical" evidence="7">
    <location>
        <begin position="159"/>
        <end position="184"/>
    </location>
</feature>
<feature type="transmembrane region" description="Helical" evidence="7">
    <location>
        <begin position="6"/>
        <end position="32"/>
    </location>
</feature>
<gene>
    <name evidence="8" type="ORF">ACFSSA_11280</name>
</gene>
<evidence type="ECO:0000313" key="9">
    <source>
        <dbReference type="Proteomes" id="UP001597375"/>
    </source>
</evidence>
<reference evidence="9" key="1">
    <citation type="journal article" date="2019" name="Int. J. Syst. Evol. Microbiol.">
        <title>The Global Catalogue of Microorganisms (GCM) 10K type strain sequencing project: providing services to taxonomists for standard genome sequencing and annotation.</title>
        <authorList>
            <consortium name="The Broad Institute Genomics Platform"/>
            <consortium name="The Broad Institute Genome Sequencing Center for Infectious Disease"/>
            <person name="Wu L."/>
            <person name="Ma J."/>
        </authorList>
    </citation>
    <scope>NUCLEOTIDE SEQUENCE [LARGE SCALE GENOMIC DNA]</scope>
    <source>
        <strain evidence="9">CGMCC 4.7106</strain>
    </source>
</reference>
<evidence type="ECO:0000256" key="1">
    <source>
        <dbReference type="ARBA" id="ARBA00004651"/>
    </source>
</evidence>
<dbReference type="Proteomes" id="UP001597375">
    <property type="component" value="Unassembled WGS sequence"/>
</dbReference>
<name>A0ABW5D877_9BACT</name>
<dbReference type="PANTHER" id="PTHR43141">
    <property type="entry name" value="CYTOCHROME BD2 SUBUNIT II"/>
    <property type="match status" value="1"/>
</dbReference>
<organism evidence="8 9">
    <name type="scientific">Luteolibacter algae</name>
    <dbReference type="NCBI Taxonomy" id="454151"/>
    <lineage>
        <taxon>Bacteria</taxon>
        <taxon>Pseudomonadati</taxon>
        <taxon>Verrucomicrobiota</taxon>
        <taxon>Verrucomicrobiia</taxon>
        <taxon>Verrucomicrobiales</taxon>
        <taxon>Verrucomicrobiaceae</taxon>
        <taxon>Luteolibacter</taxon>
    </lineage>
</organism>
<feature type="transmembrane region" description="Helical" evidence="7">
    <location>
        <begin position="86"/>
        <end position="105"/>
    </location>
</feature>
<sequence length="341" mass="37092">MISVLIFFIAASLLLYILLGGSDFGAGILELLPGKGFRGKQKVVVNRAMGPVWEANHMWLILIVVILFMGFPTIFTTLMISLHLPMLALLVGVVVRGTVFTFRHYDAIQAPVSQSTYTLLFGLSSLWTSIWLGIIAASLTRGTIDPAATDPWAAYVAPWWGWYPLSLGIFVACIFAFLASVFLVGETDEPALKQHFRGRAAAFNVAVIVSGGLVFLASSGEKSALVHLFIRHPAAIAAMILATGLFVALWRFVSRSQVMLTRIIASGQVVLILFGWWVLYAPNAVITASGPLSFYDTAAPPATLRQLLIALLVGSLFIFPSLIFLLRVFKTDRGKSGFTDP</sequence>
<evidence type="ECO:0000256" key="3">
    <source>
        <dbReference type="ARBA" id="ARBA00022475"/>
    </source>
</evidence>
<comment type="caution">
    <text evidence="8">The sequence shown here is derived from an EMBL/GenBank/DDBJ whole genome shotgun (WGS) entry which is preliminary data.</text>
</comment>